<evidence type="ECO:0000256" key="1">
    <source>
        <dbReference type="SAM" id="MobiDB-lite"/>
    </source>
</evidence>
<proteinExistence type="predicted"/>
<evidence type="ECO:0000313" key="3">
    <source>
        <dbReference type="Proteomes" id="UP001221898"/>
    </source>
</evidence>
<evidence type="ECO:0000313" key="2">
    <source>
        <dbReference type="EMBL" id="KAJ8390700.1"/>
    </source>
</evidence>
<reference evidence="2" key="1">
    <citation type="journal article" date="2023" name="Science">
        <title>Genome structures resolve the early diversification of teleost fishes.</title>
        <authorList>
            <person name="Parey E."/>
            <person name="Louis A."/>
            <person name="Montfort J."/>
            <person name="Bouchez O."/>
            <person name="Roques C."/>
            <person name="Iampietro C."/>
            <person name="Lluch J."/>
            <person name="Castinel A."/>
            <person name="Donnadieu C."/>
            <person name="Desvignes T."/>
            <person name="Floi Bucao C."/>
            <person name="Jouanno E."/>
            <person name="Wen M."/>
            <person name="Mejri S."/>
            <person name="Dirks R."/>
            <person name="Jansen H."/>
            <person name="Henkel C."/>
            <person name="Chen W.J."/>
            <person name="Zahm M."/>
            <person name="Cabau C."/>
            <person name="Klopp C."/>
            <person name="Thompson A.W."/>
            <person name="Robinson-Rechavi M."/>
            <person name="Braasch I."/>
            <person name="Lecointre G."/>
            <person name="Bobe J."/>
            <person name="Postlethwait J.H."/>
            <person name="Berthelot C."/>
            <person name="Roest Crollius H."/>
            <person name="Guiguen Y."/>
        </authorList>
    </citation>
    <scope>NUCLEOTIDE SEQUENCE</scope>
    <source>
        <strain evidence="2">NC1722</strain>
    </source>
</reference>
<keyword evidence="3" id="KW-1185">Reference proteome</keyword>
<name>A0AAD7RUX4_9TELE</name>
<feature type="region of interest" description="Disordered" evidence="1">
    <location>
        <begin position="1"/>
        <end position="29"/>
    </location>
</feature>
<comment type="caution">
    <text evidence="2">The sequence shown here is derived from an EMBL/GenBank/DDBJ whole genome shotgun (WGS) entry which is preliminary data.</text>
</comment>
<dbReference type="AlphaFoldDB" id="A0AAD7RUX4"/>
<sequence length="90" mass="10260">MDQDRRVRSPPQLRGLQPEPTPRVTDEEKELALARRRGADICLASIIHPFGWQQRDPGKELQREDSVRCHNEPANGASDWAVWLCCGRGQ</sequence>
<accession>A0AAD7RUX4</accession>
<gene>
    <name evidence="2" type="ORF">AAFF_G00100800</name>
</gene>
<dbReference type="Proteomes" id="UP001221898">
    <property type="component" value="Unassembled WGS sequence"/>
</dbReference>
<protein>
    <submittedName>
        <fullName evidence="2">Uncharacterized protein</fullName>
    </submittedName>
</protein>
<dbReference type="EMBL" id="JAINUG010000166">
    <property type="protein sequence ID" value="KAJ8390700.1"/>
    <property type="molecule type" value="Genomic_DNA"/>
</dbReference>
<organism evidence="2 3">
    <name type="scientific">Aldrovandia affinis</name>
    <dbReference type="NCBI Taxonomy" id="143900"/>
    <lineage>
        <taxon>Eukaryota</taxon>
        <taxon>Metazoa</taxon>
        <taxon>Chordata</taxon>
        <taxon>Craniata</taxon>
        <taxon>Vertebrata</taxon>
        <taxon>Euteleostomi</taxon>
        <taxon>Actinopterygii</taxon>
        <taxon>Neopterygii</taxon>
        <taxon>Teleostei</taxon>
        <taxon>Notacanthiformes</taxon>
        <taxon>Halosauridae</taxon>
        <taxon>Aldrovandia</taxon>
    </lineage>
</organism>